<evidence type="ECO:0000313" key="2">
    <source>
        <dbReference type="Proteomes" id="UP000251211"/>
    </source>
</evidence>
<gene>
    <name evidence="1" type="ORF">NCTC13229_01165</name>
</gene>
<proteinExistence type="predicted"/>
<dbReference type="EMBL" id="UAUI01000001">
    <property type="protein sequence ID" value="SPZ36197.1"/>
    <property type="molecule type" value="Genomic_DNA"/>
</dbReference>
<name>A0AB38F886_RHOWR</name>
<sequence>MSNTIKRTVAALAFSGFALVAGSGVILPTTTPFGPNSPG</sequence>
<reference evidence="1 2" key="1">
    <citation type="submission" date="2018-06" db="EMBL/GenBank/DDBJ databases">
        <authorList>
            <consortium name="Pathogen Informatics"/>
            <person name="Doyle S."/>
        </authorList>
    </citation>
    <scope>NUCLEOTIDE SEQUENCE [LARGE SCALE GENOMIC DNA]</scope>
    <source>
        <strain evidence="1 2">NCTC13229</strain>
    </source>
</reference>
<dbReference type="Proteomes" id="UP000251211">
    <property type="component" value="Unassembled WGS sequence"/>
</dbReference>
<accession>A0AB38F886</accession>
<comment type="caution">
    <text evidence="1">The sequence shown here is derived from an EMBL/GenBank/DDBJ whole genome shotgun (WGS) entry which is preliminary data.</text>
</comment>
<dbReference type="AlphaFoldDB" id="A0AB38F886"/>
<evidence type="ECO:0000313" key="1">
    <source>
        <dbReference type="EMBL" id="SPZ36197.1"/>
    </source>
</evidence>
<organism evidence="1 2">
    <name type="scientific">Rhodococcus wratislaviensis</name>
    <name type="common">Tsukamurella wratislaviensis</name>
    <dbReference type="NCBI Taxonomy" id="44752"/>
    <lineage>
        <taxon>Bacteria</taxon>
        <taxon>Bacillati</taxon>
        <taxon>Actinomycetota</taxon>
        <taxon>Actinomycetes</taxon>
        <taxon>Mycobacteriales</taxon>
        <taxon>Nocardiaceae</taxon>
        <taxon>Rhodococcus</taxon>
    </lineage>
</organism>
<protein>
    <submittedName>
        <fullName evidence="1">Uncharacterized protein</fullName>
    </submittedName>
</protein>